<evidence type="ECO:0000313" key="5">
    <source>
        <dbReference type="EMBL" id="OHA66672.1"/>
    </source>
</evidence>
<evidence type="ECO:0000313" key="6">
    <source>
        <dbReference type="Proteomes" id="UP000178092"/>
    </source>
</evidence>
<comment type="caution">
    <text evidence="5">The sequence shown here is derived from an EMBL/GenBank/DDBJ whole genome shotgun (WGS) entry which is preliminary data.</text>
</comment>
<dbReference type="InterPro" id="IPR019887">
    <property type="entry name" value="Tscrpt_reg_AsnC/Lrp_C"/>
</dbReference>
<keyword evidence="2" id="KW-0238">DNA-binding</keyword>
<dbReference type="InterPro" id="IPR036388">
    <property type="entry name" value="WH-like_DNA-bd_sf"/>
</dbReference>
<name>A0A1G2R341_9BACT</name>
<reference evidence="5 6" key="1">
    <citation type="journal article" date="2016" name="Nat. Commun.">
        <title>Thousands of microbial genomes shed light on interconnected biogeochemical processes in an aquifer system.</title>
        <authorList>
            <person name="Anantharaman K."/>
            <person name="Brown C.T."/>
            <person name="Hug L.A."/>
            <person name="Sharon I."/>
            <person name="Castelle C.J."/>
            <person name="Probst A.J."/>
            <person name="Thomas B.C."/>
            <person name="Singh A."/>
            <person name="Wilkins M.J."/>
            <person name="Karaoz U."/>
            <person name="Brodie E.L."/>
            <person name="Williams K.H."/>
            <person name="Hubbard S.S."/>
            <person name="Banfield J.F."/>
        </authorList>
    </citation>
    <scope>NUCLEOTIDE SEQUENCE [LARGE SCALE GENOMIC DNA]</scope>
</reference>
<dbReference type="PRINTS" id="PR00033">
    <property type="entry name" value="HTHASNC"/>
</dbReference>
<evidence type="ECO:0000256" key="1">
    <source>
        <dbReference type="ARBA" id="ARBA00023015"/>
    </source>
</evidence>
<dbReference type="SMART" id="SM00344">
    <property type="entry name" value="HTH_ASNC"/>
    <property type="match status" value="1"/>
</dbReference>
<dbReference type="InterPro" id="IPR029057">
    <property type="entry name" value="PRTase-like"/>
</dbReference>
<dbReference type="GO" id="GO:0043200">
    <property type="term" value="P:response to amino acid"/>
    <property type="evidence" value="ECO:0007669"/>
    <property type="project" value="TreeGrafter"/>
</dbReference>
<dbReference type="SUPFAM" id="SSF53271">
    <property type="entry name" value="PRTase-like"/>
    <property type="match status" value="1"/>
</dbReference>
<dbReference type="Proteomes" id="UP000178092">
    <property type="component" value="Unassembled WGS sequence"/>
</dbReference>
<dbReference type="InterPro" id="IPR036390">
    <property type="entry name" value="WH_DNA-bd_sf"/>
</dbReference>
<dbReference type="PROSITE" id="PS50956">
    <property type="entry name" value="HTH_ASNC_2"/>
    <property type="match status" value="1"/>
</dbReference>
<dbReference type="SUPFAM" id="SSF54909">
    <property type="entry name" value="Dimeric alpha+beta barrel"/>
    <property type="match status" value="1"/>
</dbReference>
<evidence type="ECO:0000259" key="4">
    <source>
        <dbReference type="PROSITE" id="PS50956"/>
    </source>
</evidence>
<evidence type="ECO:0000256" key="3">
    <source>
        <dbReference type="ARBA" id="ARBA00023163"/>
    </source>
</evidence>
<dbReference type="InterPro" id="IPR019888">
    <property type="entry name" value="Tscrpt_reg_AsnC-like"/>
</dbReference>
<dbReference type="Gene3D" id="1.10.10.10">
    <property type="entry name" value="Winged helix-like DNA-binding domain superfamily/Winged helix DNA-binding domain"/>
    <property type="match status" value="1"/>
</dbReference>
<protein>
    <recommendedName>
        <fullName evidence="4">HTH asnC-type domain-containing protein</fullName>
    </recommendedName>
</protein>
<dbReference type="GO" id="GO:0043565">
    <property type="term" value="F:sequence-specific DNA binding"/>
    <property type="evidence" value="ECO:0007669"/>
    <property type="project" value="InterPro"/>
</dbReference>
<feature type="domain" description="HTH asnC-type" evidence="4">
    <location>
        <begin position="141"/>
        <end position="188"/>
    </location>
</feature>
<evidence type="ECO:0000256" key="2">
    <source>
        <dbReference type="ARBA" id="ARBA00023125"/>
    </source>
</evidence>
<dbReference type="GO" id="GO:0005829">
    <property type="term" value="C:cytosol"/>
    <property type="evidence" value="ECO:0007669"/>
    <property type="project" value="TreeGrafter"/>
</dbReference>
<dbReference type="Gene3D" id="3.30.70.920">
    <property type="match status" value="1"/>
</dbReference>
<proteinExistence type="predicted"/>
<dbReference type="Pfam" id="PF13404">
    <property type="entry name" value="HTH_AsnC-type"/>
    <property type="match status" value="1"/>
</dbReference>
<dbReference type="PANTHER" id="PTHR30154">
    <property type="entry name" value="LEUCINE-RESPONSIVE REGULATORY PROTEIN"/>
    <property type="match status" value="1"/>
</dbReference>
<accession>A0A1G2R341</accession>
<dbReference type="Pfam" id="PF01037">
    <property type="entry name" value="AsnC_trans_reg"/>
    <property type="match status" value="1"/>
</dbReference>
<dbReference type="InterPro" id="IPR011008">
    <property type="entry name" value="Dimeric_a/b-barrel"/>
</dbReference>
<dbReference type="AlphaFoldDB" id="A0A1G2R341"/>
<dbReference type="InterPro" id="IPR000485">
    <property type="entry name" value="AsnC-type_HTH_dom"/>
</dbReference>
<keyword evidence="1" id="KW-0805">Transcription regulation</keyword>
<gene>
    <name evidence="5" type="ORF">A3C04_00605</name>
</gene>
<dbReference type="SUPFAM" id="SSF46785">
    <property type="entry name" value="Winged helix' DNA-binding domain"/>
    <property type="match status" value="1"/>
</dbReference>
<organism evidence="5 6">
    <name type="scientific">Candidatus Wildermuthbacteria bacterium RIFCSPHIGHO2_02_FULL_45_25</name>
    <dbReference type="NCBI Taxonomy" id="1802450"/>
    <lineage>
        <taxon>Bacteria</taxon>
        <taxon>Candidatus Wildermuthiibacteriota</taxon>
    </lineage>
</organism>
<dbReference type="PANTHER" id="PTHR30154:SF34">
    <property type="entry name" value="TRANSCRIPTIONAL REGULATOR AZLB"/>
    <property type="match status" value="1"/>
</dbReference>
<dbReference type="EMBL" id="MHTV01000026">
    <property type="protein sequence ID" value="OHA66672.1"/>
    <property type="molecule type" value="Genomic_DNA"/>
</dbReference>
<keyword evidence="3" id="KW-0804">Transcription</keyword>
<sequence length="287" mass="32743">MHTLLELEPIKRFIDVVGKEIEKYFGKEEGCIVYLQPDGTFYGFALYEWLKARGKNMTITTMEDDGRGLEENKARGRKVLIVDNDVVTGKGYKRSMEALRIRKKELKLKDIKFATSYDRVGVADFSVGKYSTETIWNLADLDAIDLKIIQTLSVNGRESFADIGKKINLSSVAVKNRVDKLLKERVIRIEAVFNMDQFYALCAQIYVEADPKAVEKMIEKFEKMQEVYHLVRVTGIYNLLIGIGGQSWQNIHEFIEQEVRSNPGVRKIFITTGETPILPKTISLATS</sequence>